<dbReference type="PANTHER" id="PTHR12873">
    <property type="entry name" value="T7-LIKE MITOCHONDRIAL DNA HELICASE"/>
    <property type="match status" value="1"/>
</dbReference>
<dbReference type="SUPFAM" id="SSF52540">
    <property type="entry name" value="P-loop containing nucleoside triphosphate hydrolases"/>
    <property type="match status" value="1"/>
</dbReference>
<feature type="domain" description="SF4 helicase" evidence="1">
    <location>
        <begin position="156"/>
        <end position="425"/>
    </location>
</feature>
<dbReference type="PANTHER" id="PTHR12873:SF0">
    <property type="entry name" value="TWINKLE MTDNA HELICASE"/>
    <property type="match status" value="1"/>
</dbReference>
<sequence>MEMPTGRKKMMDLQGLSDAASVLTFEERFINPTVSTGLWWCATAEDVHAAEINAVCLGLGRSWDDLSLCKNFLKQFRFIFVVIPDKQKRDEAVKELQKRCMGISVLIPCASAFHGCTSIAEIRAQGGISAVNHLLMGAIELPAHGLLDLADVQRVDMSKVPCVGSGIQELDRAIGGFFEGEVSVWTGRRGEGKSTLLSQLLIEAVNQGMPVCAYSGELPAWRFKAWASLQAAGPEHITCQTDPGSGKEYYSVPQAVQSLIDDWWAKRFLLFDNTVSSSNDADAILEVFNYAVRRYNCCVFLIDNLMSIRMQGDQDYYRQQGEFTGRLAEFAKKQGVHVHLIAHPRKTGKDTGNRLDADDVGGSGEITNRADNVFALRRLADEKAEEKGFSSVLSILKNRSFGSTISVGLDFEPGSRRFYKAGTGNPNKKYGWNFMQQIELEEVADDENNPFG</sequence>
<reference evidence="2" key="1">
    <citation type="submission" date="2019-08" db="EMBL/GenBank/DDBJ databases">
        <authorList>
            <person name="Kucharzyk K."/>
            <person name="Murdoch R.W."/>
            <person name="Higgins S."/>
            <person name="Loffler F."/>
        </authorList>
    </citation>
    <scope>NUCLEOTIDE SEQUENCE</scope>
</reference>
<dbReference type="InterPro" id="IPR027032">
    <property type="entry name" value="Twinkle-like"/>
</dbReference>
<dbReference type="GO" id="GO:0005524">
    <property type="term" value="F:ATP binding"/>
    <property type="evidence" value="ECO:0007669"/>
    <property type="project" value="InterPro"/>
</dbReference>
<accession>A0A644XRC3</accession>
<dbReference type="PROSITE" id="PS51199">
    <property type="entry name" value="SF4_HELICASE"/>
    <property type="match status" value="1"/>
</dbReference>
<proteinExistence type="predicted"/>
<organism evidence="2">
    <name type="scientific">bioreactor metagenome</name>
    <dbReference type="NCBI Taxonomy" id="1076179"/>
    <lineage>
        <taxon>unclassified sequences</taxon>
        <taxon>metagenomes</taxon>
        <taxon>ecological metagenomes</taxon>
    </lineage>
</organism>
<evidence type="ECO:0000259" key="1">
    <source>
        <dbReference type="PROSITE" id="PS51199"/>
    </source>
</evidence>
<dbReference type="InterPro" id="IPR007694">
    <property type="entry name" value="DNA_helicase_DnaB-like_C"/>
</dbReference>
<dbReference type="GO" id="GO:0003697">
    <property type="term" value="F:single-stranded DNA binding"/>
    <property type="evidence" value="ECO:0007669"/>
    <property type="project" value="InterPro"/>
</dbReference>
<evidence type="ECO:0000313" key="2">
    <source>
        <dbReference type="EMBL" id="MPM18639.1"/>
    </source>
</evidence>
<comment type="caution">
    <text evidence="2">The sequence shown here is derived from an EMBL/GenBank/DDBJ whole genome shotgun (WGS) entry which is preliminary data.</text>
</comment>
<dbReference type="Pfam" id="PF03796">
    <property type="entry name" value="DnaB_C"/>
    <property type="match status" value="1"/>
</dbReference>
<dbReference type="Gene3D" id="3.40.50.300">
    <property type="entry name" value="P-loop containing nucleotide triphosphate hydrolases"/>
    <property type="match status" value="1"/>
</dbReference>
<dbReference type="EMBL" id="VSSQ01003023">
    <property type="protein sequence ID" value="MPM18639.1"/>
    <property type="molecule type" value="Genomic_DNA"/>
</dbReference>
<protein>
    <recommendedName>
        <fullName evidence="1">SF4 helicase domain-containing protein</fullName>
    </recommendedName>
</protein>
<gene>
    <name evidence="2" type="ORF">SDC9_65052</name>
</gene>
<dbReference type="GO" id="GO:0006260">
    <property type="term" value="P:DNA replication"/>
    <property type="evidence" value="ECO:0007669"/>
    <property type="project" value="InterPro"/>
</dbReference>
<name>A0A644XRC3_9ZZZZ</name>
<dbReference type="InterPro" id="IPR027417">
    <property type="entry name" value="P-loop_NTPase"/>
</dbReference>
<dbReference type="AlphaFoldDB" id="A0A644XRC3"/>
<dbReference type="GO" id="GO:0043139">
    <property type="term" value="F:5'-3' DNA helicase activity"/>
    <property type="evidence" value="ECO:0007669"/>
    <property type="project" value="InterPro"/>
</dbReference>